<name>A0A6C0DLB1_9ZZZZ</name>
<organism evidence="1">
    <name type="scientific">viral metagenome</name>
    <dbReference type="NCBI Taxonomy" id="1070528"/>
    <lineage>
        <taxon>unclassified sequences</taxon>
        <taxon>metagenomes</taxon>
        <taxon>organismal metagenomes</taxon>
    </lineage>
</organism>
<dbReference type="EMBL" id="MN739634">
    <property type="protein sequence ID" value="QHT17363.1"/>
    <property type="molecule type" value="Genomic_DNA"/>
</dbReference>
<proteinExistence type="predicted"/>
<dbReference type="AlphaFoldDB" id="A0A6C0DLB1"/>
<evidence type="ECO:0000313" key="1">
    <source>
        <dbReference type="EMBL" id="QHT17363.1"/>
    </source>
</evidence>
<accession>A0A6C0DLB1</accession>
<sequence length="115" mass="14018">MNIFNNKYNNENEKEDDWGWFIRLDLDTTTSTVQTTTYKKVNHICKSLQTIEENQEYYEPINNNNTKSIKLNTKKTKYDFFKNLLFYGLFYNYIYLDYGYKCINLFSCYKHKTCN</sequence>
<reference evidence="1" key="1">
    <citation type="journal article" date="2020" name="Nature">
        <title>Giant virus diversity and host interactions through global metagenomics.</title>
        <authorList>
            <person name="Schulz F."/>
            <person name="Roux S."/>
            <person name="Paez-Espino D."/>
            <person name="Jungbluth S."/>
            <person name="Walsh D.A."/>
            <person name="Denef V.J."/>
            <person name="McMahon K.D."/>
            <person name="Konstantinidis K.T."/>
            <person name="Eloe-Fadrosh E.A."/>
            <person name="Kyrpides N.C."/>
            <person name="Woyke T."/>
        </authorList>
    </citation>
    <scope>NUCLEOTIDE SEQUENCE</scope>
    <source>
        <strain evidence="1">GVMAG-M-3300023174-24</strain>
    </source>
</reference>
<protein>
    <submittedName>
        <fullName evidence="1">Uncharacterized protein</fullName>
    </submittedName>
</protein>